<evidence type="ECO:0000313" key="2">
    <source>
        <dbReference type="EMBL" id="CEK52717.1"/>
    </source>
</evidence>
<proteinExistence type="predicted"/>
<accession>A0A0B6Y8Q6</accession>
<dbReference type="SUPFAM" id="SSF50978">
    <property type="entry name" value="WD40 repeat-like"/>
    <property type="match status" value="2"/>
</dbReference>
<reference evidence="2" key="1">
    <citation type="submission" date="2014-12" db="EMBL/GenBank/DDBJ databases">
        <title>Insight into the proteome of Arion vulgaris.</title>
        <authorList>
            <person name="Aradska J."/>
            <person name="Bulat T."/>
            <person name="Smidak R."/>
            <person name="Sarate P."/>
            <person name="Gangsoo J."/>
            <person name="Sialana F."/>
            <person name="Bilban M."/>
            <person name="Lubec G."/>
        </authorList>
    </citation>
    <scope>NUCLEOTIDE SEQUENCE</scope>
    <source>
        <tissue evidence="2">Skin</tissue>
    </source>
</reference>
<feature type="non-terminal residue" evidence="2">
    <location>
        <position position="1"/>
    </location>
</feature>
<dbReference type="InterPro" id="IPR044230">
    <property type="entry name" value="GTF3C4"/>
</dbReference>
<name>A0A0B6Y8Q6_9EUPU</name>
<dbReference type="PANTHER" id="PTHR15496">
    <property type="entry name" value="GENERAL TRANSCRIPTION FACTOR 3C POLYPEPTIDE 4 FAMILY"/>
    <property type="match status" value="1"/>
</dbReference>
<dbReference type="GO" id="GO:0000127">
    <property type="term" value="C:transcription factor TFIIIC complex"/>
    <property type="evidence" value="ECO:0007669"/>
    <property type="project" value="InterPro"/>
</dbReference>
<sequence>STKAACWSYDNKVVLCCAEKLLIVGTVVNPYLNYKTQPFMTRIDETPEISSLEKFSFASELLNFKASVDNLNEEDRQRLALDSSLTEELLYPNSILNTFKHAVCSPMSLTLDRPQNLIASVTFNHRVVIFVEKPEGWTVALDCSPAIKEHAVSNMKLPITLGEDMTLSRYIDLVHNMCSVELEWSTIFSSDESSPQSFLLLFTGTRGGTITVWKICLPFEIKEDFSFQCTDTYTSEVTALSWLSREKDQGLLAVGYLDGSLRVISVNIDFNHPTSCVQMKDIFADYPLDYLAISDLAWATIDTKTASLIVCKNYFLSAYSLCNDTVELVHHYHMDVCLPLTSISTFGACGVASSQDGALISFQCKKESGQISLDMSTETITCISFNTDVNWLCLGVALSPHSGLCISAHRINHSCNMVELRWKLMNRQMIAMSMFFKLTVESVKEALSPDSQPFSPQDIMISLRLHIQQITQTNGSLQDIMDIYSVLSEQDDIPSAQVVRDILLFLRHCAINNPAYDKELEWVSSEYESSSEKLIIKHIESSLQKISSTSTSNELSVMKAMLKWLLAGRDASPHFRHTLDIAKLVKVSQDSPDFYCAICDSEISIIDLLLARCVKGHEMKLCALTLLPCQEISGRKCESCAHPSVSISALSDVKMITLKRLCLLCGGFLR</sequence>
<dbReference type="GO" id="GO:0006384">
    <property type="term" value="P:transcription initiation at RNA polymerase III promoter"/>
    <property type="evidence" value="ECO:0007669"/>
    <property type="project" value="InterPro"/>
</dbReference>
<dbReference type="AlphaFoldDB" id="A0A0B6Y8Q6"/>
<protein>
    <recommendedName>
        <fullName evidence="1">Transcription factor IIIC putative zinc-finger domain-containing protein</fullName>
    </recommendedName>
</protein>
<dbReference type="EMBL" id="HACG01005852">
    <property type="protein sequence ID" value="CEK52717.1"/>
    <property type="molecule type" value="Transcribed_RNA"/>
</dbReference>
<dbReference type="InterPro" id="IPR036322">
    <property type="entry name" value="WD40_repeat_dom_sf"/>
</dbReference>
<dbReference type="InterPro" id="IPR024764">
    <property type="entry name" value="TFIIIC_Znf"/>
</dbReference>
<dbReference type="Gene3D" id="2.130.10.10">
    <property type="entry name" value="YVTN repeat-like/Quinoprotein amine dehydrogenase"/>
    <property type="match status" value="1"/>
</dbReference>
<gene>
    <name evidence="2" type="primary">ORF17803</name>
</gene>
<evidence type="ECO:0000259" key="1">
    <source>
        <dbReference type="Pfam" id="PF12660"/>
    </source>
</evidence>
<dbReference type="PANTHER" id="PTHR15496:SF2">
    <property type="entry name" value="GENERAL TRANSCRIPTION FACTOR 3C POLYPEPTIDE 4"/>
    <property type="match status" value="1"/>
</dbReference>
<dbReference type="InterPro" id="IPR015943">
    <property type="entry name" value="WD40/YVTN_repeat-like_dom_sf"/>
</dbReference>
<organism evidence="2">
    <name type="scientific">Arion vulgaris</name>
    <dbReference type="NCBI Taxonomy" id="1028688"/>
    <lineage>
        <taxon>Eukaryota</taxon>
        <taxon>Metazoa</taxon>
        <taxon>Spiralia</taxon>
        <taxon>Lophotrochozoa</taxon>
        <taxon>Mollusca</taxon>
        <taxon>Gastropoda</taxon>
        <taxon>Heterobranchia</taxon>
        <taxon>Euthyneura</taxon>
        <taxon>Panpulmonata</taxon>
        <taxon>Eupulmonata</taxon>
        <taxon>Stylommatophora</taxon>
        <taxon>Helicina</taxon>
        <taxon>Arionoidea</taxon>
        <taxon>Arionidae</taxon>
        <taxon>Arion</taxon>
    </lineage>
</organism>
<feature type="domain" description="Transcription factor IIIC putative zinc-finger" evidence="1">
    <location>
        <begin position="595"/>
        <end position="649"/>
    </location>
</feature>
<dbReference type="GO" id="GO:0004402">
    <property type="term" value="F:histone acetyltransferase activity"/>
    <property type="evidence" value="ECO:0007669"/>
    <property type="project" value="InterPro"/>
</dbReference>
<dbReference type="Pfam" id="PF12660">
    <property type="entry name" value="zf-TFIIIC"/>
    <property type="match status" value="1"/>
</dbReference>